<dbReference type="Proteomes" id="UP000199506">
    <property type="component" value="Unassembled WGS sequence"/>
</dbReference>
<dbReference type="Pfam" id="PF04434">
    <property type="entry name" value="SWIM"/>
    <property type="match status" value="1"/>
</dbReference>
<keyword evidence="1" id="KW-0479">Metal-binding</keyword>
<evidence type="ECO:0000256" key="1">
    <source>
        <dbReference type="PROSITE-ProRule" id="PRU00325"/>
    </source>
</evidence>
<protein>
    <submittedName>
        <fullName evidence="3">SWIM zinc finger</fullName>
    </submittedName>
</protein>
<evidence type="ECO:0000313" key="4">
    <source>
        <dbReference type="Proteomes" id="UP000199506"/>
    </source>
</evidence>
<dbReference type="OrthoDB" id="189856at2157"/>
<gene>
    <name evidence="3" type="ORF">SAMN05216439_1146</name>
</gene>
<keyword evidence="1" id="KW-0862">Zinc</keyword>
<reference evidence="3 4" key="1">
    <citation type="submission" date="2016-10" db="EMBL/GenBank/DDBJ databases">
        <authorList>
            <person name="de Groot N.N."/>
        </authorList>
    </citation>
    <scope>NUCLEOTIDE SEQUENCE [LARGE SCALE GENOMIC DNA]</scope>
    <source>
        <strain evidence="3 4">DSM 11978</strain>
    </source>
</reference>
<dbReference type="AlphaFoldDB" id="A0A1H7I4J6"/>
<dbReference type="GO" id="GO:0008270">
    <property type="term" value="F:zinc ion binding"/>
    <property type="evidence" value="ECO:0007669"/>
    <property type="project" value="UniProtKB-KW"/>
</dbReference>
<dbReference type="RefSeq" id="WP_091698996.1">
    <property type="nucleotide sequence ID" value="NZ_FOAK01000003.1"/>
</dbReference>
<organism evidence="3 4">
    <name type="scientific">Methanobrevibacter gottschalkii</name>
    <dbReference type="NCBI Taxonomy" id="190974"/>
    <lineage>
        <taxon>Archaea</taxon>
        <taxon>Methanobacteriati</taxon>
        <taxon>Methanobacteriota</taxon>
        <taxon>Methanomada group</taxon>
        <taxon>Methanobacteria</taxon>
        <taxon>Methanobacteriales</taxon>
        <taxon>Methanobacteriaceae</taxon>
        <taxon>Methanobrevibacter</taxon>
    </lineage>
</organism>
<evidence type="ECO:0000313" key="3">
    <source>
        <dbReference type="EMBL" id="SEK57449.1"/>
    </source>
</evidence>
<keyword evidence="1" id="KW-0863">Zinc-finger</keyword>
<accession>A0A1H7I4J6</accession>
<proteinExistence type="predicted"/>
<feature type="domain" description="SWIM-type" evidence="2">
    <location>
        <begin position="29"/>
        <end position="64"/>
    </location>
</feature>
<dbReference type="InterPro" id="IPR007527">
    <property type="entry name" value="Znf_SWIM"/>
</dbReference>
<sequence length="83" mass="9219">MTPPVRILSGDDEKIIFEIPSSSNPNEKYLVTWDFDNGWLCDCPGCLKGGHLCKHILTAEEYMKKMNMALLDDPTVFTGGLVG</sequence>
<evidence type="ECO:0000259" key="2">
    <source>
        <dbReference type="PROSITE" id="PS50966"/>
    </source>
</evidence>
<dbReference type="PROSITE" id="PS50966">
    <property type="entry name" value="ZF_SWIM"/>
    <property type="match status" value="1"/>
</dbReference>
<dbReference type="EMBL" id="FOAK01000003">
    <property type="protein sequence ID" value="SEK57449.1"/>
    <property type="molecule type" value="Genomic_DNA"/>
</dbReference>
<dbReference type="STRING" id="190974.SAMN05216439_1146"/>
<name>A0A1H7I4J6_9EURY</name>